<feature type="compositionally biased region" description="Low complexity" evidence="1">
    <location>
        <begin position="171"/>
        <end position="180"/>
    </location>
</feature>
<accession>A0A0D7BD26</accession>
<proteinExistence type="predicted"/>
<dbReference type="OrthoDB" id="3159957at2759"/>
<feature type="region of interest" description="Disordered" evidence="1">
    <location>
        <begin position="164"/>
        <end position="216"/>
    </location>
</feature>
<feature type="transmembrane region" description="Helical" evidence="2">
    <location>
        <begin position="87"/>
        <end position="110"/>
    </location>
</feature>
<dbReference type="Proteomes" id="UP000054007">
    <property type="component" value="Unassembled WGS sequence"/>
</dbReference>
<gene>
    <name evidence="3" type="ORF">CYLTODRAFT_453844</name>
</gene>
<feature type="compositionally biased region" description="Polar residues" evidence="1">
    <location>
        <begin position="204"/>
        <end position="216"/>
    </location>
</feature>
<organism evidence="3 4">
    <name type="scientific">Cylindrobasidium torrendii FP15055 ss-10</name>
    <dbReference type="NCBI Taxonomy" id="1314674"/>
    <lineage>
        <taxon>Eukaryota</taxon>
        <taxon>Fungi</taxon>
        <taxon>Dikarya</taxon>
        <taxon>Basidiomycota</taxon>
        <taxon>Agaricomycotina</taxon>
        <taxon>Agaricomycetes</taxon>
        <taxon>Agaricomycetidae</taxon>
        <taxon>Agaricales</taxon>
        <taxon>Marasmiineae</taxon>
        <taxon>Physalacriaceae</taxon>
        <taxon>Cylindrobasidium</taxon>
    </lineage>
</organism>
<feature type="transmembrane region" description="Helical" evidence="2">
    <location>
        <begin position="61"/>
        <end position="80"/>
    </location>
</feature>
<keyword evidence="2" id="KW-0812">Transmembrane</keyword>
<dbReference type="EMBL" id="KN880509">
    <property type="protein sequence ID" value="KIY68145.1"/>
    <property type="molecule type" value="Genomic_DNA"/>
</dbReference>
<keyword evidence="4" id="KW-1185">Reference proteome</keyword>
<sequence>MSTFSESEPRDRDDLASYFDRSAFFIITRAQPLIPTRFESGFARPAIRTAKDLFDEHPLPFIFFCFFAALSIFPVILFILASTFVALSFIFVALMSALFASATIISIFTFLLVTVLMINLGIALFPTITLFWAYAIARFIALTRARGRAGASQWVQETKAFIPGNKKQPSRRTSPARSSSNGSIVVVDERKAGGTVSGDVKTPEVQQTSPDANQSA</sequence>
<dbReference type="Pfam" id="PF16015">
    <property type="entry name" value="Promethin"/>
    <property type="match status" value="1"/>
</dbReference>
<evidence type="ECO:0000313" key="4">
    <source>
        <dbReference type="Proteomes" id="UP000054007"/>
    </source>
</evidence>
<evidence type="ECO:0000313" key="3">
    <source>
        <dbReference type="EMBL" id="KIY68145.1"/>
    </source>
</evidence>
<keyword evidence="2" id="KW-0472">Membrane</keyword>
<evidence type="ECO:0000256" key="1">
    <source>
        <dbReference type="SAM" id="MobiDB-lite"/>
    </source>
</evidence>
<dbReference type="STRING" id="1314674.A0A0D7BD26"/>
<feature type="transmembrane region" description="Helical" evidence="2">
    <location>
        <begin position="116"/>
        <end position="137"/>
    </location>
</feature>
<reference evidence="3 4" key="1">
    <citation type="journal article" date="2015" name="Fungal Genet. Biol.">
        <title>Evolution of novel wood decay mechanisms in Agaricales revealed by the genome sequences of Fistulina hepatica and Cylindrobasidium torrendii.</title>
        <authorList>
            <person name="Floudas D."/>
            <person name="Held B.W."/>
            <person name="Riley R."/>
            <person name="Nagy L.G."/>
            <person name="Koehler G."/>
            <person name="Ransdell A.S."/>
            <person name="Younus H."/>
            <person name="Chow J."/>
            <person name="Chiniquy J."/>
            <person name="Lipzen A."/>
            <person name="Tritt A."/>
            <person name="Sun H."/>
            <person name="Haridas S."/>
            <person name="LaButti K."/>
            <person name="Ohm R.A."/>
            <person name="Kues U."/>
            <person name="Blanchette R.A."/>
            <person name="Grigoriev I.V."/>
            <person name="Minto R.E."/>
            <person name="Hibbett D.S."/>
        </authorList>
    </citation>
    <scope>NUCLEOTIDE SEQUENCE [LARGE SCALE GENOMIC DNA]</scope>
    <source>
        <strain evidence="3 4">FP15055 ss-10</strain>
    </source>
</reference>
<keyword evidence="2" id="KW-1133">Transmembrane helix</keyword>
<name>A0A0D7BD26_9AGAR</name>
<dbReference type="AlphaFoldDB" id="A0A0D7BD26"/>
<evidence type="ECO:0000256" key="2">
    <source>
        <dbReference type="SAM" id="Phobius"/>
    </source>
</evidence>
<protein>
    <submittedName>
        <fullName evidence="3">Uncharacterized protein</fullName>
    </submittedName>
</protein>